<reference evidence="9 10" key="1">
    <citation type="submission" date="2020-08" db="EMBL/GenBank/DDBJ databases">
        <title>Draft genome sequence of Parasphingopyxis sp. GrpM-11.</title>
        <authorList>
            <person name="Oh J."/>
            <person name="Roh D.-H."/>
        </authorList>
    </citation>
    <scope>NUCLEOTIDE SEQUENCE [LARGE SCALE GENOMIC DNA]</scope>
    <source>
        <strain evidence="9 10">GrpM-11</strain>
    </source>
</reference>
<evidence type="ECO:0000256" key="1">
    <source>
        <dbReference type="ARBA" id="ARBA00022729"/>
    </source>
</evidence>
<evidence type="ECO:0000313" key="10">
    <source>
        <dbReference type="Proteomes" id="UP000564378"/>
    </source>
</evidence>
<evidence type="ECO:0000256" key="7">
    <source>
        <dbReference type="SAM" id="SignalP"/>
    </source>
</evidence>
<feature type="domain" description="SPOR" evidence="8">
    <location>
        <begin position="266"/>
        <end position="340"/>
    </location>
</feature>
<keyword evidence="4" id="KW-0449">Lipoprotein</keyword>
<name>A0A842HY21_9SPHN</name>
<keyword evidence="10" id="KW-1185">Reference proteome</keyword>
<evidence type="ECO:0000256" key="3">
    <source>
        <dbReference type="ARBA" id="ARBA00023316"/>
    </source>
</evidence>
<dbReference type="GO" id="GO:0005886">
    <property type="term" value="C:plasma membrane"/>
    <property type="evidence" value="ECO:0007669"/>
    <property type="project" value="UniProtKB-SubCell"/>
</dbReference>
<dbReference type="AlphaFoldDB" id="A0A842HY21"/>
<comment type="function">
    <text evidence="4">Lytic transglycosylase with a strong preference for naked glycan strands that lack stem peptides.</text>
</comment>
<accession>A0A842HY21</accession>
<dbReference type="InterPro" id="IPR034718">
    <property type="entry name" value="RlpA"/>
</dbReference>
<dbReference type="PANTHER" id="PTHR34183">
    <property type="entry name" value="ENDOLYTIC PEPTIDOGLYCAN TRANSGLYCOSYLASE RLPA"/>
    <property type="match status" value="1"/>
</dbReference>
<keyword evidence="1 7" id="KW-0732">Signal</keyword>
<feature type="compositionally biased region" description="Pro residues" evidence="6">
    <location>
        <begin position="254"/>
        <end position="267"/>
    </location>
</feature>
<proteinExistence type="inferred from homology"/>
<comment type="caution">
    <text evidence="9">The sequence shown here is derived from an EMBL/GenBank/DDBJ whole genome shotgun (WGS) entry which is preliminary data.</text>
</comment>
<dbReference type="RefSeq" id="WP_185801143.1">
    <property type="nucleotide sequence ID" value="NZ_JACJVJ010000002.1"/>
</dbReference>
<keyword evidence="4" id="KW-0564">Palmitate</keyword>
<dbReference type="SUPFAM" id="SSF110997">
    <property type="entry name" value="Sporulation related repeat"/>
    <property type="match status" value="1"/>
</dbReference>
<protein>
    <recommendedName>
        <fullName evidence="4">Endolytic peptidoglycan transglycosylase RlpA</fullName>
        <ecNumber evidence="4">4.2.2.-</ecNumber>
    </recommendedName>
</protein>
<dbReference type="NCBIfam" id="TIGR00413">
    <property type="entry name" value="rlpA"/>
    <property type="match status" value="1"/>
</dbReference>
<dbReference type="GO" id="GO:0008932">
    <property type="term" value="F:lytic endotransglycosylase activity"/>
    <property type="evidence" value="ECO:0007669"/>
    <property type="project" value="UniProtKB-UniRule"/>
</dbReference>
<dbReference type="InterPro" id="IPR012997">
    <property type="entry name" value="RplA"/>
</dbReference>
<comment type="subcellular location">
    <subcellularLocation>
        <location evidence="4">Cell membrane</location>
        <topology evidence="4">Lipid-anchor</topology>
    </subcellularLocation>
</comment>
<dbReference type="CDD" id="cd22268">
    <property type="entry name" value="DPBB_RlpA-like"/>
    <property type="match status" value="1"/>
</dbReference>
<dbReference type="EMBL" id="JACJVJ010000002">
    <property type="protein sequence ID" value="MBC2777832.1"/>
    <property type="molecule type" value="Genomic_DNA"/>
</dbReference>
<dbReference type="InterPro" id="IPR009009">
    <property type="entry name" value="RlpA-like_DPBB"/>
</dbReference>
<dbReference type="EC" id="4.2.2.-" evidence="4"/>
<dbReference type="InterPro" id="IPR036908">
    <property type="entry name" value="RlpA-like_sf"/>
</dbReference>
<keyword evidence="4" id="KW-1003">Cell membrane</keyword>
<organism evidence="9 10">
    <name type="scientific">Parasphingopyxis marina</name>
    <dbReference type="NCBI Taxonomy" id="2761622"/>
    <lineage>
        <taxon>Bacteria</taxon>
        <taxon>Pseudomonadati</taxon>
        <taxon>Pseudomonadota</taxon>
        <taxon>Alphaproteobacteria</taxon>
        <taxon>Sphingomonadales</taxon>
        <taxon>Sphingomonadaceae</taxon>
        <taxon>Parasphingopyxis</taxon>
    </lineage>
</organism>
<dbReference type="Pfam" id="PF03330">
    <property type="entry name" value="DPBB_1"/>
    <property type="match status" value="1"/>
</dbReference>
<dbReference type="Proteomes" id="UP000564378">
    <property type="component" value="Unassembled WGS sequence"/>
</dbReference>
<evidence type="ECO:0000256" key="6">
    <source>
        <dbReference type="SAM" id="MobiDB-lite"/>
    </source>
</evidence>
<evidence type="ECO:0000313" key="9">
    <source>
        <dbReference type="EMBL" id="MBC2777832.1"/>
    </source>
</evidence>
<feature type="signal peptide" evidence="7">
    <location>
        <begin position="1"/>
        <end position="19"/>
    </location>
</feature>
<dbReference type="InterPro" id="IPR036680">
    <property type="entry name" value="SPOR-like_sf"/>
</dbReference>
<dbReference type="GO" id="GO:0042834">
    <property type="term" value="F:peptidoglycan binding"/>
    <property type="evidence" value="ECO:0007669"/>
    <property type="project" value="InterPro"/>
</dbReference>
<feature type="chain" id="PRO_5033177699" description="Endolytic peptidoglycan transglycosylase RlpA" evidence="7">
    <location>
        <begin position="20"/>
        <end position="343"/>
    </location>
</feature>
<dbReference type="Pfam" id="PF05036">
    <property type="entry name" value="SPOR"/>
    <property type="match status" value="1"/>
</dbReference>
<dbReference type="PROSITE" id="PS51724">
    <property type="entry name" value="SPOR"/>
    <property type="match status" value="1"/>
</dbReference>
<keyword evidence="3 4" id="KW-0961">Cell wall biogenesis/degradation</keyword>
<evidence type="ECO:0000256" key="2">
    <source>
        <dbReference type="ARBA" id="ARBA00023239"/>
    </source>
</evidence>
<keyword evidence="4" id="KW-0472">Membrane</keyword>
<dbReference type="Gene3D" id="2.40.40.10">
    <property type="entry name" value="RlpA-like domain"/>
    <property type="match status" value="1"/>
</dbReference>
<feature type="region of interest" description="Disordered" evidence="6">
    <location>
        <begin position="248"/>
        <end position="269"/>
    </location>
</feature>
<dbReference type="HAMAP" id="MF_02071">
    <property type="entry name" value="RlpA"/>
    <property type="match status" value="1"/>
</dbReference>
<dbReference type="PANTHER" id="PTHR34183:SF1">
    <property type="entry name" value="ENDOLYTIC PEPTIDOGLYCAN TRANSGLYCOSYLASE RLPA"/>
    <property type="match status" value="1"/>
</dbReference>
<dbReference type="PROSITE" id="PS51257">
    <property type="entry name" value="PROKAR_LIPOPROTEIN"/>
    <property type="match status" value="1"/>
</dbReference>
<keyword evidence="2 4" id="KW-0456">Lyase</keyword>
<evidence type="ECO:0000256" key="5">
    <source>
        <dbReference type="RuleBase" id="RU003495"/>
    </source>
</evidence>
<sequence length="343" mass="35877">MKSFDKRITLALAALVALAGCGGGNLAPAPQSASTGQVYGAAVSDTPVIIGDPYTIEDRTYVPADPQHYDEVGLASYYGNELSGRPTANGERFNPSGISAAHRTLPLPSYVEVTALQTGRTILVRINDRGPFAGNRIIDLSVGAARQLGIVEQGTAPVRVRRISPVESDRARLRIGQPAEPRLDTSPQLLTALRARFEQGGGAIPQAVPSPDVPAAANAAYAPAAAPISTPAPPSSANPGVTFQVEDEARPVRPTQPRPPAASPPPAASGTYFVQLGAFSNAANARRLANRASALGQIQVTTIDNIRRVRIGPYPSETAAREALSRAHSAGFGDARIFRDTGR</sequence>
<dbReference type="Gene3D" id="3.30.70.1070">
    <property type="entry name" value="Sporulation related repeat"/>
    <property type="match status" value="1"/>
</dbReference>
<dbReference type="InterPro" id="IPR007730">
    <property type="entry name" value="SPOR-like_dom"/>
</dbReference>
<dbReference type="SUPFAM" id="SSF50685">
    <property type="entry name" value="Barwin-like endoglucanases"/>
    <property type="match status" value="1"/>
</dbReference>
<evidence type="ECO:0000259" key="8">
    <source>
        <dbReference type="PROSITE" id="PS51724"/>
    </source>
</evidence>
<dbReference type="GO" id="GO:0071555">
    <property type="term" value="P:cell wall organization"/>
    <property type="evidence" value="ECO:0007669"/>
    <property type="project" value="UniProtKB-KW"/>
</dbReference>
<dbReference type="GO" id="GO:0000270">
    <property type="term" value="P:peptidoglycan metabolic process"/>
    <property type="evidence" value="ECO:0007669"/>
    <property type="project" value="UniProtKB-UniRule"/>
</dbReference>
<comment type="similarity">
    <text evidence="4 5">Belongs to the RlpA family.</text>
</comment>
<evidence type="ECO:0000256" key="4">
    <source>
        <dbReference type="HAMAP-Rule" id="MF_02071"/>
    </source>
</evidence>
<gene>
    <name evidence="4" type="primary">rlpA</name>
    <name evidence="9" type="ORF">H6P80_09380</name>
</gene>